<gene>
    <name evidence="1" type="ORF">RGD00_23365</name>
</gene>
<proteinExistence type="predicted"/>
<sequence length="308" mass="31859">MVTLYNNAAGWSQTRVRTTGGAWALLAAFFGGDVLVDGTVVADKLAVNSVTANAIAAGAVSSIHLQAGSILASKLTVTDFANLVPDPRFEELGVTWTLHASAVSTIPVSPTYWNTTTLIRIMDSVARASNSLPIPVVPGEQFYFQFYARVVAGTGTIYGQVQFSETADFAVIASSTSVAITSTSATLGSAMVTVPVGAVFARIRFVTSTGVTNAYFGAPVLRRAASGELIVDGAVVASKIAAGAVSADKIEAGSILASKLAISDFSNIVPDGEMADPAAWTLLTGWSRNPGATSFGFESPNSLMFTDD</sequence>
<evidence type="ECO:0000313" key="2">
    <source>
        <dbReference type="Proteomes" id="UP001247754"/>
    </source>
</evidence>
<evidence type="ECO:0008006" key="3">
    <source>
        <dbReference type="Google" id="ProtNLM"/>
    </source>
</evidence>
<dbReference type="RefSeq" id="WP_310459627.1">
    <property type="nucleotide sequence ID" value="NZ_JAVKPH010000120.1"/>
</dbReference>
<feature type="non-terminal residue" evidence="1">
    <location>
        <position position="308"/>
    </location>
</feature>
<dbReference type="Gene3D" id="2.60.120.260">
    <property type="entry name" value="Galactose-binding domain-like"/>
    <property type="match status" value="1"/>
</dbReference>
<dbReference type="EMBL" id="JAVKPH010000120">
    <property type="protein sequence ID" value="MDR5655546.1"/>
    <property type="molecule type" value="Genomic_DNA"/>
</dbReference>
<keyword evidence="2" id="KW-1185">Reference proteome</keyword>
<name>A0ABU1FF76_9RHOB</name>
<organism evidence="1 2">
    <name type="scientific">Ruixingdingia sedimenti</name>
    <dbReference type="NCBI Taxonomy" id="3073604"/>
    <lineage>
        <taxon>Bacteria</taxon>
        <taxon>Pseudomonadati</taxon>
        <taxon>Pseudomonadota</taxon>
        <taxon>Alphaproteobacteria</taxon>
        <taxon>Rhodobacterales</taxon>
        <taxon>Paracoccaceae</taxon>
        <taxon>Ruixingdingia</taxon>
    </lineage>
</organism>
<dbReference type="Proteomes" id="UP001247754">
    <property type="component" value="Unassembled WGS sequence"/>
</dbReference>
<evidence type="ECO:0000313" key="1">
    <source>
        <dbReference type="EMBL" id="MDR5655546.1"/>
    </source>
</evidence>
<protein>
    <recommendedName>
        <fullName evidence="3">Minor tail protein</fullName>
    </recommendedName>
</protein>
<comment type="caution">
    <text evidence="1">The sequence shown here is derived from an EMBL/GenBank/DDBJ whole genome shotgun (WGS) entry which is preliminary data.</text>
</comment>
<accession>A0ABU1FF76</accession>
<reference evidence="1 2" key="1">
    <citation type="submission" date="2023-09" db="EMBL/GenBank/DDBJ databases">
        <title>Xinfangfangia sedmenti sp. nov., isolated the sedment.</title>
        <authorList>
            <person name="Xu L."/>
        </authorList>
    </citation>
    <scope>NUCLEOTIDE SEQUENCE [LARGE SCALE GENOMIC DNA]</scope>
    <source>
        <strain evidence="1 2">LG-4</strain>
    </source>
</reference>